<reference evidence="1" key="2">
    <citation type="journal article" date="2021" name="PeerJ">
        <title>Extensive microbial diversity within the chicken gut microbiome revealed by metagenomics and culture.</title>
        <authorList>
            <person name="Gilroy R."/>
            <person name="Ravi A."/>
            <person name="Getino M."/>
            <person name="Pursley I."/>
            <person name="Horton D.L."/>
            <person name="Alikhan N.F."/>
            <person name="Baker D."/>
            <person name="Gharbi K."/>
            <person name="Hall N."/>
            <person name="Watson M."/>
            <person name="Adriaenssens E.M."/>
            <person name="Foster-Nyarko E."/>
            <person name="Jarju S."/>
            <person name="Secka A."/>
            <person name="Antonio M."/>
            <person name="Oren A."/>
            <person name="Chaudhuri R.R."/>
            <person name="La Ragione R."/>
            <person name="Hildebrand F."/>
            <person name="Pallen M.J."/>
        </authorList>
    </citation>
    <scope>NUCLEOTIDE SEQUENCE</scope>
    <source>
        <strain evidence="1">CHK191-8634</strain>
    </source>
</reference>
<sequence length="151" mass="16636">MKKDAIISIRGRQELDDPGTDIVTLVTAGRYYRRNGSYYVTYDETDLTGMTGTKTTLKVSSGSVTVLRTGLYPSQLVFEEGKRHMSLYETGYGPLTVAVRTEHIDSTLNDQGGSLNVRYAVEIDHAHAGVNSLSIDVRATGEDESLPRRAF</sequence>
<dbReference type="InterPro" id="IPR015231">
    <property type="entry name" value="DUF1934"/>
</dbReference>
<organism evidence="1 2">
    <name type="scientific">Candidatus Ventrousia excrementavium</name>
    <dbReference type="NCBI Taxonomy" id="2840961"/>
    <lineage>
        <taxon>Bacteria</taxon>
        <taxon>Bacillati</taxon>
        <taxon>Bacillota</taxon>
        <taxon>Clostridia</taxon>
        <taxon>Eubacteriales</taxon>
        <taxon>Clostridiaceae</taxon>
        <taxon>Clostridiaceae incertae sedis</taxon>
        <taxon>Candidatus Ventrousia</taxon>
    </lineage>
</organism>
<accession>A0A9D1IVH3</accession>
<evidence type="ECO:0000313" key="1">
    <source>
        <dbReference type="EMBL" id="HIU44103.1"/>
    </source>
</evidence>
<name>A0A9D1IVH3_9CLOT</name>
<gene>
    <name evidence="1" type="ORF">IAB67_07405</name>
</gene>
<dbReference type="InterPro" id="IPR012674">
    <property type="entry name" value="Calycin"/>
</dbReference>
<dbReference type="Proteomes" id="UP000824073">
    <property type="component" value="Unassembled WGS sequence"/>
</dbReference>
<dbReference type="Pfam" id="PF09148">
    <property type="entry name" value="DUF1934"/>
    <property type="match status" value="1"/>
</dbReference>
<dbReference type="AlphaFoldDB" id="A0A9D1IVH3"/>
<reference evidence="1" key="1">
    <citation type="submission" date="2020-10" db="EMBL/GenBank/DDBJ databases">
        <authorList>
            <person name="Gilroy R."/>
        </authorList>
    </citation>
    <scope>NUCLEOTIDE SEQUENCE</scope>
    <source>
        <strain evidence="1">CHK191-8634</strain>
    </source>
</reference>
<protein>
    <submittedName>
        <fullName evidence="1">DUF1934 domain-containing protein</fullName>
    </submittedName>
</protein>
<comment type="caution">
    <text evidence="1">The sequence shown here is derived from an EMBL/GenBank/DDBJ whole genome shotgun (WGS) entry which is preliminary data.</text>
</comment>
<dbReference type="SUPFAM" id="SSF50814">
    <property type="entry name" value="Lipocalins"/>
    <property type="match status" value="1"/>
</dbReference>
<dbReference type="Gene3D" id="2.40.128.20">
    <property type="match status" value="1"/>
</dbReference>
<evidence type="ECO:0000313" key="2">
    <source>
        <dbReference type="Proteomes" id="UP000824073"/>
    </source>
</evidence>
<proteinExistence type="predicted"/>
<dbReference type="EMBL" id="DVMR01000057">
    <property type="protein sequence ID" value="HIU44103.1"/>
    <property type="molecule type" value="Genomic_DNA"/>
</dbReference>